<dbReference type="InterPro" id="IPR047589">
    <property type="entry name" value="DUF11_rpt"/>
</dbReference>
<dbReference type="SUPFAM" id="SSF49478">
    <property type="entry name" value="Cna protein B-type domain"/>
    <property type="match status" value="1"/>
</dbReference>
<feature type="domain" description="DUF11" evidence="3">
    <location>
        <begin position="1367"/>
        <end position="1480"/>
    </location>
</feature>
<dbReference type="NCBIfam" id="TIGR04226">
    <property type="entry name" value="RrgB_K2N_iso_D2"/>
    <property type="match status" value="8"/>
</dbReference>
<feature type="compositionally biased region" description="Low complexity" evidence="1">
    <location>
        <begin position="1774"/>
        <end position="1784"/>
    </location>
</feature>
<feature type="domain" description="DUF11" evidence="3">
    <location>
        <begin position="1242"/>
        <end position="1357"/>
    </location>
</feature>
<dbReference type="NCBIfam" id="TIGR01451">
    <property type="entry name" value="B_ant_repeat"/>
    <property type="match status" value="11"/>
</dbReference>
<evidence type="ECO:0000313" key="7">
    <source>
        <dbReference type="Proteomes" id="UP000051264"/>
    </source>
</evidence>
<feature type="region of interest" description="Disordered" evidence="1">
    <location>
        <begin position="1774"/>
        <end position="1796"/>
    </location>
</feature>
<dbReference type="Proteomes" id="UP000051264">
    <property type="component" value="Unassembled WGS sequence"/>
</dbReference>
<dbReference type="InterPro" id="IPR041033">
    <property type="entry name" value="SpaA_PFL_dom_1"/>
</dbReference>
<feature type="compositionally biased region" description="Polar residues" evidence="1">
    <location>
        <begin position="1785"/>
        <end position="1795"/>
    </location>
</feature>
<dbReference type="Pfam" id="PF01345">
    <property type="entry name" value="DUF11"/>
    <property type="match status" value="10"/>
</dbReference>
<keyword evidence="2" id="KW-1133">Transmembrane helix</keyword>
<evidence type="ECO:0000259" key="5">
    <source>
        <dbReference type="Pfam" id="PF17998"/>
    </source>
</evidence>
<dbReference type="Pfam" id="PF17998">
    <property type="entry name" value="AgI_II_C2"/>
    <property type="match status" value="1"/>
</dbReference>
<organism evidence="6 7">
    <name type="scientific">Latilactobacillus fuchuensis DSM 14340 = JCM 11249</name>
    <dbReference type="NCBI Taxonomy" id="1423747"/>
    <lineage>
        <taxon>Bacteria</taxon>
        <taxon>Bacillati</taxon>
        <taxon>Bacillota</taxon>
        <taxon>Bacilli</taxon>
        <taxon>Lactobacillales</taxon>
        <taxon>Lactobacillaceae</taxon>
        <taxon>Latilactobacillus</taxon>
    </lineage>
</organism>
<feature type="domain" description="DUF11" evidence="3">
    <location>
        <begin position="967"/>
        <end position="1080"/>
    </location>
</feature>
<dbReference type="OrthoDB" id="2306834at2"/>
<dbReference type="InterPro" id="IPR051172">
    <property type="entry name" value="Chlamydia_OmcB"/>
</dbReference>
<feature type="domain" description="DUF11" evidence="3">
    <location>
        <begin position="264"/>
        <end position="373"/>
    </location>
</feature>
<evidence type="ECO:0000313" key="6">
    <source>
        <dbReference type="EMBL" id="KRL61550.1"/>
    </source>
</evidence>
<proteinExistence type="predicted"/>
<feature type="region of interest" description="Disordered" evidence="1">
    <location>
        <begin position="1336"/>
        <end position="1363"/>
    </location>
</feature>
<feature type="compositionally biased region" description="Low complexity" evidence="1">
    <location>
        <begin position="794"/>
        <end position="810"/>
    </location>
</feature>
<dbReference type="STRING" id="1423747.FC69_GL000635"/>
<feature type="region of interest" description="Disordered" evidence="1">
    <location>
        <begin position="1616"/>
        <end position="1642"/>
    </location>
</feature>
<feature type="compositionally biased region" description="Low complexity" evidence="1">
    <location>
        <begin position="513"/>
        <end position="527"/>
    </location>
</feature>
<dbReference type="InterPro" id="IPR026345">
    <property type="entry name" value="Adh_isopep-form_adh_dom"/>
</dbReference>
<protein>
    <recommendedName>
        <fullName evidence="8">Gram-positive cocci surface proteins LPxTG domain-containing protein</fullName>
    </recommendedName>
</protein>
<dbReference type="SUPFAM" id="SSF49401">
    <property type="entry name" value="Bacterial adhesins"/>
    <property type="match status" value="1"/>
</dbReference>
<feature type="compositionally biased region" description="Polar residues" evidence="1">
    <location>
        <begin position="1630"/>
        <end position="1642"/>
    </location>
</feature>
<feature type="domain" description="DUF11" evidence="3">
    <location>
        <begin position="1517"/>
        <end position="1626"/>
    </location>
</feature>
<feature type="domain" description="Adhesin isopeptide-forming adherence" evidence="5">
    <location>
        <begin position="677"/>
        <end position="806"/>
    </location>
</feature>
<dbReference type="Gene3D" id="2.60.40.740">
    <property type="match status" value="11"/>
</dbReference>
<dbReference type="PATRIC" id="fig|1423747.3.peg.650"/>
<accession>A0A0R1RYX9</accession>
<comment type="caution">
    <text evidence="6">The sequence shown here is derived from an EMBL/GenBank/DDBJ whole genome shotgun (WGS) entry which is preliminary data.</text>
</comment>
<feature type="domain" description="DUF11" evidence="3">
    <location>
        <begin position="1096"/>
        <end position="1203"/>
    </location>
</feature>
<dbReference type="PANTHER" id="PTHR34819">
    <property type="entry name" value="LARGE CYSTEINE-RICH PERIPLASMIC PROTEIN OMCB"/>
    <property type="match status" value="1"/>
</dbReference>
<dbReference type="eggNOG" id="COG4932">
    <property type="taxonomic scope" value="Bacteria"/>
</dbReference>
<dbReference type="Pfam" id="PF17802">
    <property type="entry name" value="SpaA"/>
    <property type="match status" value="1"/>
</dbReference>
<feature type="region of interest" description="Disordered" evidence="1">
    <location>
        <begin position="505"/>
        <end position="537"/>
    </location>
</feature>
<feature type="domain" description="DUF11" evidence="3">
    <location>
        <begin position="819"/>
        <end position="938"/>
    </location>
</feature>
<feature type="transmembrane region" description="Helical" evidence="2">
    <location>
        <begin position="1808"/>
        <end position="1828"/>
    </location>
</feature>
<feature type="domain" description="SpaA-like prealbumin fold" evidence="4">
    <location>
        <begin position="168"/>
        <end position="256"/>
    </location>
</feature>
<evidence type="ECO:0008006" key="8">
    <source>
        <dbReference type="Google" id="ProtNLM"/>
    </source>
</evidence>
<reference evidence="6 7" key="1">
    <citation type="journal article" date="2015" name="Genome Announc.">
        <title>Expanding the biotechnology potential of lactobacilli through comparative genomics of 213 strains and associated genera.</title>
        <authorList>
            <person name="Sun Z."/>
            <person name="Harris H.M."/>
            <person name="McCann A."/>
            <person name="Guo C."/>
            <person name="Argimon S."/>
            <person name="Zhang W."/>
            <person name="Yang X."/>
            <person name="Jeffery I.B."/>
            <person name="Cooney J.C."/>
            <person name="Kagawa T.F."/>
            <person name="Liu W."/>
            <person name="Song Y."/>
            <person name="Salvetti E."/>
            <person name="Wrobel A."/>
            <person name="Rasinkangas P."/>
            <person name="Parkhill J."/>
            <person name="Rea M.C."/>
            <person name="O'Sullivan O."/>
            <person name="Ritari J."/>
            <person name="Douillard F.P."/>
            <person name="Paul Ross R."/>
            <person name="Yang R."/>
            <person name="Briner A.E."/>
            <person name="Felis G.E."/>
            <person name="de Vos W.M."/>
            <person name="Barrangou R."/>
            <person name="Klaenhammer T.R."/>
            <person name="Caufield P.W."/>
            <person name="Cui Y."/>
            <person name="Zhang H."/>
            <person name="O'Toole P.W."/>
        </authorList>
    </citation>
    <scope>NUCLEOTIDE SEQUENCE [LARGE SCALE GENOMIC DNA]</scope>
    <source>
        <strain evidence="6 7">DSM 14340</strain>
    </source>
</reference>
<keyword evidence="2" id="KW-0812">Transmembrane</keyword>
<feature type="domain" description="DUF11" evidence="3">
    <location>
        <begin position="411"/>
        <end position="517"/>
    </location>
</feature>
<evidence type="ECO:0000259" key="3">
    <source>
        <dbReference type="Pfam" id="PF01345"/>
    </source>
</evidence>
<evidence type="ECO:0000259" key="4">
    <source>
        <dbReference type="Pfam" id="PF17802"/>
    </source>
</evidence>
<dbReference type="EMBL" id="AZEX01000017">
    <property type="protein sequence ID" value="KRL61550.1"/>
    <property type="molecule type" value="Genomic_DNA"/>
</dbReference>
<keyword evidence="2" id="KW-0472">Membrane</keyword>
<feature type="domain" description="DUF11" evidence="3">
    <location>
        <begin position="1643"/>
        <end position="1752"/>
    </location>
</feature>
<evidence type="ECO:0000256" key="1">
    <source>
        <dbReference type="SAM" id="MobiDB-lite"/>
    </source>
</evidence>
<dbReference type="InterPro" id="IPR008966">
    <property type="entry name" value="Adhesion_dom_sf"/>
</dbReference>
<sequence>MNTLFNGTNVYWGFTGSTGGKSNNQAVAITKLPDQTSVETGKLVKNITNKDLDYNSETTYKTGDILEYNVSYFYSSNNTQDLIDAKVEDVLDARTTYVPGTLKFDGQTMSDSLWDNDYIKLGKVKPGTSKKITFQVKVAGSGVIDNVATAVSKYANPMPSNTTEVRNGDLEVTKIDGDTKQPLKGVVYSLYDDTGKVYQNNLTTDSQGQFDLHYLPAGTYYLQEDQALPGYTKDPTKHKIVIEKDQKAPVKLNLKNYQPVKPKLTKSVNVKETTLGSEYTYTLKVSNDQNTGIWHDVVVKDALDSANIQHVANTTTLAGQAVADSQAWQGEQLALNVGDLKPGETKTIQFKVHVIDVPKDKIINNVASAAGQDGAGNEVTPPDASVKVPVDYKTGELVSTKSVSDQAGNNINGHTVKVGDIIHFDIKVANKVTDSIVTDILVKDTLVKGFSYQAGSLTVDGQAASDSNFNGQNLAINIGDLKGNQEKTVGFDVKITAEADGSMKNVATSTGKTPGTDVPTTSTTPNTDNEANPEPTLTKEASVKDVELGGTYTYTLTLKNDDHAGIWHNAILKDSLPEQVSLVAATTTIDGQSVSDSQVWSGDNLYARLGDMAAGATHTITFEVKVDKLDETSQQAIPIKNIATATGEDAVGKIVKPQDAQIIVLAKYDNGQLFSYKTVADQAGNNINGKVVKIGDILHYEINVTNYFPTSIVRAVHVTDALPAGLDYQAGTLKVTRTNDGDITNQTTGGFTNNKLDVNVGDIANKTTDWITVKVAFDVKVTDEANGKIENIATTTGEGPGTSTTTPPTSNQTVAEPTLTKTVDTKMATLGDEYTYTLTVANAKGAATWLNAEMNDLLPGQVELVAGSTKKDGVTIGDATVWSNSNRKFHLALGDLKSNQKVTVTFKVKVIAIPGSHIITNTATANGQDSNGDELNPDDATAIVPVDYKTGALKSVKTVTDKDGNNINGQEVKVGDKLHFDIKVTNPIKDSIVTNVLVKDLLEEGFTYVNGSLTQTTNNQVKPLSDSNVAGQQLTVNAGTLKGDETTTIGFDVTVNENASAGMKNVALVDGTTPGIPTDPTTTPPTINGAQPNPTLEKTASVKKTYLGDTFEYTIKVKNAADAAKWLKAQVNDQLAQSLDYVANSTQIDGKAVKDQGIWSADQLHVEWAALKSGESHTITFKVKVVSVPDNAYLLNVAQAMGTDDQGKVVAPKDAEVLVPVQHHDGQLTLKKAVQDEHQTDIDGQQVQVGQKLHYVLTVKNPQADSLISNVILRDQLTAGLTYQKGSLKVNQKAQSDNSFTGQDLAINLGQLTTNETVKVEFDVVVNELADGRLPNQATVEGQQPSGQDKTVTSNQTMNTTQPAPTLVKTASVNHAELGQTFTYTLDVKNQATGSIWHNASVQDTLDTQNLALVPNSTKLDGQVQADATVWQNEMLDVQLGDMNPGVSHTITFQVTVKQIPNNKLVVNQSTATGEDSNNQTVNPPMASVTVPVDYKSGRLEATKQVSDAQGNDLEGKVVKVGDKLHYTIQTTNPVADSIVTNVLIQDKLVAGLTYVPGSLTQQIDQQQPTALADSHVNGQQIKVNAGQLNGQQSVTISFDVTVNDQASTALKNVATVGGNTPGDPDGPSTEVTTDNHAQPQPSITKEANVVKTQVGDQFKYTLTVNNATGAGQWFEAQVKDTLPSEVAYVPNSTEIDGQSQTDRQIWQGNQLAVNLGNLKGGQTHTITFMVKTTKVATSGNIINIAKLNGQDDTGYQTSYQDRADVFVEAIPSVPVTPSTPDTTQPGNQNTNNSKVGGLLPQTGVAKAGLAVAIGLILIAGVLGYQVLQRRKRQ</sequence>
<feature type="region of interest" description="Disordered" evidence="1">
    <location>
        <begin position="790"/>
        <end position="814"/>
    </location>
</feature>
<dbReference type="InterPro" id="IPR013783">
    <property type="entry name" value="Ig-like_fold"/>
</dbReference>
<gene>
    <name evidence="6" type="ORF">FC69_GL000635</name>
</gene>
<feature type="domain" description="DUF11" evidence="3">
    <location>
        <begin position="537"/>
        <end position="649"/>
    </location>
</feature>
<evidence type="ECO:0000256" key="2">
    <source>
        <dbReference type="SAM" id="Phobius"/>
    </source>
</evidence>
<dbReference type="InterPro" id="IPR026466">
    <property type="entry name" value="Fim_isopep_form_D2_dom"/>
</dbReference>
<dbReference type="PANTHER" id="PTHR34819:SF3">
    <property type="entry name" value="CELL SURFACE PROTEIN"/>
    <property type="match status" value="1"/>
</dbReference>
<dbReference type="InterPro" id="IPR001434">
    <property type="entry name" value="OmcB-like_DUF11"/>
</dbReference>
<dbReference type="Gene3D" id="2.60.40.10">
    <property type="entry name" value="Immunoglobulins"/>
    <property type="match status" value="1"/>
</dbReference>
<name>A0A0R1RYX9_9LACO</name>